<evidence type="ECO:0000256" key="10">
    <source>
        <dbReference type="RuleBase" id="RU351113"/>
    </source>
</evidence>
<dbReference type="PANTHER" id="PTHR21137">
    <property type="entry name" value="ODORANT RECEPTOR"/>
    <property type="match status" value="1"/>
</dbReference>
<dbReference type="GO" id="GO:0007165">
    <property type="term" value="P:signal transduction"/>
    <property type="evidence" value="ECO:0007669"/>
    <property type="project" value="UniProtKB-KW"/>
</dbReference>
<dbReference type="InterPro" id="IPR004117">
    <property type="entry name" value="7tm6_olfct_rcpt"/>
</dbReference>
<accession>A0A833W8W1</accession>
<feature type="transmembrane region" description="Helical" evidence="10">
    <location>
        <begin position="233"/>
        <end position="252"/>
    </location>
</feature>
<dbReference type="GO" id="GO:0004984">
    <property type="term" value="F:olfactory receptor activity"/>
    <property type="evidence" value="ECO:0007669"/>
    <property type="project" value="InterPro"/>
</dbReference>
<keyword evidence="4 10" id="KW-0812">Transmembrane</keyword>
<sequence length="410" mass="46946">MARKRINGFTKPEPLSGTDCWSLRAVTPFLRPKTTTVSGLLFLQRPNYEILFFVQVLCGFINCTTLTGILGLCTTLSLHMCSMLKILGNKMNDLTNLSKTDKNMQNAKEGVKYVTWLVHLLLHAIGAWPTNVKSSVLSKVQKWIQIILIYSIHFAVMVPSILYIILKVKSTRSRIKLILPHYNSLCQVWKYTIVLRRNNEIRELLDDLRNDWLNGTEEDQMIYKTRATIGHRLVISFMIFLYCSGAGVRALAPILRGKTVLPDNTTLRHLPCPGYFFFNDQISPNYEIIFFVQVFCGFINYTTLSGTLGLCTTLCLHMSSMLRILGNKMNQLTNLSKTDEKIVQKKIADIVEYHTQFKDKINHFVIKTPFMQYFNRSEYVTSPIYFLDLAGAMSVMVIVGYIMIMVVTIT</sequence>
<keyword evidence="12" id="KW-1185">Reference proteome</keyword>
<protein>
    <recommendedName>
        <fullName evidence="10">Odorant receptor</fullName>
    </recommendedName>
</protein>
<evidence type="ECO:0000256" key="4">
    <source>
        <dbReference type="ARBA" id="ARBA00022692"/>
    </source>
</evidence>
<comment type="caution">
    <text evidence="11">The sequence shown here is derived from an EMBL/GenBank/DDBJ whole genome shotgun (WGS) entry which is preliminary data.</text>
</comment>
<evidence type="ECO:0000256" key="8">
    <source>
        <dbReference type="ARBA" id="ARBA00023170"/>
    </source>
</evidence>
<feature type="transmembrane region" description="Helical" evidence="10">
    <location>
        <begin position="50"/>
        <end position="78"/>
    </location>
</feature>
<comment type="caution">
    <text evidence="10">Lacks conserved residue(s) required for the propagation of feature annotation.</text>
</comment>
<evidence type="ECO:0000256" key="2">
    <source>
        <dbReference type="ARBA" id="ARBA00022475"/>
    </source>
</evidence>
<dbReference type="EMBL" id="WNWW01000455">
    <property type="protein sequence ID" value="KAF3424618.1"/>
    <property type="molecule type" value="Genomic_DNA"/>
</dbReference>
<comment type="similarity">
    <text evidence="10">Belongs to the insect chemoreceptor superfamily. Heteromeric odorant receptor channel (TC 1.A.69) family.</text>
</comment>
<evidence type="ECO:0000256" key="6">
    <source>
        <dbReference type="ARBA" id="ARBA00022989"/>
    </source>
</evidence>
<evidence type="ECO:0000256" key="5">
    <source>
        <dbReference type="ARBA" id="ARBA00022725"/>
    </source>
</evidence>
<evidence type="ECO:0000256" key="9">
    <source>
        <dbReference type="ARBA" id="ARBA00023224"/>
    </source>
</evidence>
<keyword evidence="9 10" id="KW-0807">Transducer</keyword>
<feature type="transmembrane region" description="Helical" evidence="10">
    <location>
        <begin position="384"/>
        <end position="409"/>
    </location>
</feature>
<keyword evidence="7 10" id="KW-0472">Membrane</keyword>
<organism evidence="11 12">
    <name type="scientific">Frieseomelitta varia</name>
    <dbReference type="NCBI Taxonomy" id="561572"/>
    <lineage>
        <taxon>Eukaryota</taxon>
        <taxon>Metazoa</taxon>
        <taxon>Ecdysozoa</taxon>
        <taxon>Arthropoda</taxon>
        <taxon>Hexapoda</taxon>
        <taxon>Insecta</taxon>
        <taxon>Pterygota</taxon>
        <taxon>Neoptera</taxon>
        <taxon>Endopterygota</taxon>
        <taxon>Hymenoptera</taxon>
        <taxon>Apocrita</taxon>
        <taxon>Aculeata</taxon>
        <taxon>Apoidea</taxon>
        <taxon>Anthophila</taxon>
        <taxon>Apidae</taxon>
        <taxon>Frieseomelitta</taxon>
    </lineage>
</organism>
<feature type="transmembrane region" description="Helical" evidence="10">
    <location>
        <begin position="113"/>
        <end position="131"/>
    </location>
</feature>
<dbReference type="GO" id="GO:0005549">
    <property type="term" value="F:odorant binding"/>
    <property type="evidence" value="ECO:0007669"/>
    <property type="project" value="InterPro"/>
</dbReference>
<dbReference type="PANTHER" id="PTHR21137:SF35">
    <property type="entry name" value="ODORANT RECEPTOR 19A-RELATED"/>
    <property type="match status" value="1"/>
</dbReference>
<comment type="subcellular location">
    <subcellularLocation>
        <location evidence="1 10">Cell membrane</location>
        <topology evidence="1 10">Multi-pass membrane protein</topology>
    </subcellularLocation>
</comment>
<feature type="transmembrane region" description="Helical" evidence="10">
    <location>
        <begin position="288"/>
        <end position="316"/>
    </location>
</feature>
<evidence type="ECO:0000256" key="3">
    <source>
        <dbReference type="ARBA" id="ARBA00022606"/>
    </source>
</evidence>
<proteinExistence type="inferred from homology"/>
<feature type="transmembrane region" description="Helical" evidence="10">
    <location>
        <begin position="143"/>
        <end position="166"/>
    </location>
</feature>
<dbReference type="Proteomes" id="UP000655588">
    <property type="component" value="Unassembled WGS sequence"/>
</dbReference>
<evidence type="ECO:0000313" key="12">
    <source>
        <dbReference type="Proteomes" id="UP000655588"/>
    </source>
</evidence>
<evidence type="ECO:0000313" key="11">
    <source>
        <dbReference type="EMBL" id="KAF3424618.1"/>
    </source>
</evidence>
<dbReference type="AlphaFoldDB" id="A0A833W8W1"/>
<keyword evidence="8 10" id="KW-0675">Receptor</keyword>
<keyword evidence="2" id="KW-1003">Cell membrane</keyword>
<keyword evidence="5 10" id="KW-0552">Olfaction</keyword>
<name>A0A833W8W1_9HYME</name>
<keyword evidence="6 10" id="KW-1133">Transmembrane helix</keyword>
<evidence type="ECO:0000256" key="1">
    <source>
        <dbReference type="ARBA" id="ARBA00004651"/>
    </source>
</evidence>
<gene>
    <name evidence="11" type="ORF">E2986_11735</name>
</gene>
<dbReference type="GO" id="GO:0005886">
    <property type="term" value="C:plasma membrane"/>
    <property type="evidence" value="ECO:0007669"/>
    <property type="project" value="UniProtKB-SubCell"/>
</dbReference>
<dbReference type="Pfam" id="PF02949">
    <property type="entry name" value="7tm_6"/>
    <property type="match status" value="1"/>
</dbReference>
<evidence type="ECO:0000256" key="7">
    <source>
        <dbReference type="ARBA" id="ARBA00023136"/>
    </source>
</evidence>
<keyword evidence="3 10" id="KW-0716">Sensory transduction</keyword>
<reference evidence="11" key="1">
    <citation type="submission" date="2019-11" db="EMBL/GenBank/DDBJ databases">
        <title>The nuclear and mitochondrial genomes of Frieseomelitta varia - a highly eusocial stingless bee (Meliponini) with a permanently sterile worker caste.</title>
        <authorList>
            <person name="Freitas F.C.P."/>
            <person name="Lourenco A.P."/>
            <person name="Nunes F.M.F."/>
            <person name="Paschoal A.R."/>
            <person name="Abreu F.C.P."/>
            <person name="Barbin F.O."/>
            <person name="Bataglia L."/>
            <person name="Cardoso-Junior C.A.M."/>
            <person name="Cervoni M.S."/>
            <person name="Silva S.R."/>
            <person name="Dalarmi F."/>
            <person name="Del Lama M.A."/>
            <person name="Depintor T.S."/>
            <person name="Ferreira K.M."/>
            <person name="Goria P.S."/>
            <person name="Jaskot M.C."/>
            <person name="Lago D.C."/>
            <person name="Luna-Lucena D."/>
            <person name="Moda L.M."/>
            <person name="Nascimento L."/>
            <person name="Pedrino M."/>
            <person name="Rabico F.O."/>
            <person name="Sanches F.C."/>
            <person name="Santos D.E."/>
            <person name="Santos C.G."/>
            <person name="Vieira J."/>
            <person name="Lopes T.F."/>
            <person name="Barchuk A.R."/>
            <person name="Hartfelder K."/>
            <person name="Simoes Z.L.P."/>
            <person name="Bitondi M.M.G."/>
            <person name="Pinheiro D.G."/>
        </authorList>
    </citation>
    <scope>NUCLEOTIDE SEQUENCE</scope>
    <source>
        <strain evidence="11">USP_RPSP 00005682</strain>
        <tissue evidence="11">Whole individual</tissue>
    </source>
</reference>